<dbReference type="STRING" id="990712.SAMN05216257_102578"/>
<organism evidence="2 3">
    <name type="scientific">Meinhardsimonia xiamenensis</name>
    <dbReference type="NCBI Taxonomy" id="990712"/>
    <lineage>
        <taxon>Bacteria</taxon>
        <taxon>Pseudomonadati</taxon>
        <taxon>Pseudomonadota</taxon>
        <taxon>Alphaproteobacteria</taxon>
        <taxon>Rhodobacterales</taxon>
        <taxon>Paracoccaceae</taxon>
        <taxon>Meinhardsimonia</taxon>
    </lineage>
</organism>
<dbReference type="GO" id="GO:0005886">
    <property type="term" value="C:plasma membrane"/>
    <property type="evidence" value="ECO:0007669"/>
    <property type="project" value="TreeGrafter"/>
</dbReference>
<feature type="transmembrane region" description="Helical" evidence="1">
    <location>
        <begin position="106"/>
        <end position="127"/>
    </location>
</feature>
<dbReference type="PANTHER" id="PTHR38095">
    <property type="entry name" value="ANAEROBIC DIMETHYL SULFOXIDE REDUCTASE CHAIN YNFH"/>
    <property type="match status" value="1"/>
</dbReference>
<dbReference type="GO" id="GO:0019645">
    <property type="term" value="P:anaerobic electron transport chain"/>
    <property type="evidence" value="ECO:0007669"/>
    <property type="project" value="InterPro"/>
</dbReference>
<keyword evidence="1" id="KW-1133">Transmembrane helix</keyword>
<feature type="transmembrane region" description="Helical" evidence="1">
    <location>
        <begin position="37"/>
        <end position="59"/>
    </location>
</feature>
<dbReference type="InterPro" id="IPR007059">
    <property type="entry name" value="DmsC"/>
</dbReference>
<dbReference type="GO" id="GO:0009389">
    <property type="term" value="F:dimethyl sulfoxide reductase activity"/>
    <property type="evidence" value="ECO:0007669"/>
    <property type="project" value="TreeGrafter"/>
</dbReference>
<dbReference type="RefSeq" id="WP_092499371.1">
    <property type="nucleotide sequence ID" value="NZ_FNFV01000002.1"/>
</dbReference>
<dbReference type="OrthoDB" id="5520897at2"/>
<gene>
    <name evidence="2" type="ORF">SAMN05216257_102578</name>
</gene>
<dbReference type="Pfam" id="PF04976">
    <property type="entry name" value="DmsC"/>
    <property type="match status" value="1"/>
</dbReference>
<dbReference type="EMBL" id="FNFV01000002">
    <property type="protein sequence ID" value="SDK39871.1"/>
    <property type="molecule type" value="Genomic_DNA"/>
</dbReference>
<evidence type="ECO:0000256" key="1">
    <source>
        <dbReference type="SAM" id="Phobius"/>
    </source>
</evidence>
<feature type="transmembrane region" description="Helical" evidence="1">
    <location>
        <begin position="80"/>
        <end position="100"/>
    </location>
</feature>
<dbReference type="GO" id="GO:0009390">
    <property type="term" value="C:dimethyl sulfoxide reductase complex"/>
    <property type="evidence" value="ECO:0007669"/>
    <property type="project" value="TreeGrafter"/>
</dbReference>
<keyword evidence="3" id="KW-1185">Reference proteome</keyword>
<feature type="transmembrane region" description="Helical" evidence="1">
    <location>
        <begin position="232"/>
        <end position="251"/>
    </location>
</feature>
<dbReference type="PANTHER" id="PTHR38095:SF1">
    <property type="entry name" value="ANAEROBIC DIMETHYL SULFOXIDE REDUCTASE CHAIN YNFH"/>
    <property type="match status" value="1"/>
</dbReference>
<keyword evidence="1" id="KW-0812">Transmembrane</keyword>
<feature type="transmembrane region" description="Helical" evidence="1">
    <location>
        <begin position="7"/>
        <end position="25"/>
    </location>
</feature>
<reference evidence="3" key="1">
    <citation type="submission" date="2016-10" db="EMBL/GenBank/DDBJ databases">
        <authorList>
            <person name="Varghese N."/>
            <person name="Submissions S."/>
        </authorList>
    </citation>
    <scope>NUCLEOTIDE SEQUENCE [LARGE SCALE GENOMIC DNA]</scope>
    <source>
        <strain evidence="3">CGMCC 1.10789</strain>
    </source>
</reference>
<protein>
    <submittedName>
        <fullName evidence="2">DMSO reductase anchor subunit</fullName>
    </submittedName>
</protein>
<proteinExistence type="predicted"/>
<accession>A0A1G9BK80</accession>
<keyword evidence="1" id="KW-0472">Membrane</keyword>
<feature type="transmembrane region" description="Helical" evidence="1">
    <location>
        <begin position="162"/>
        <end position="179"/>
    </location>
</feature>
<evidence type="ECO:0000313" key="3">
    <source>
        <dbReference type="Proteomes" id="UP000199328"/>
    </source>
</evidence>
<dbReference type="Proteomes" id="UP000199328">
    <property type="component" value="Unassembled WGS sequence"/>
</dbReference>
<feature type="transmembrane region" description="Helical" evidence="1">
    <location>
        <begin position="257"/>
        <end position="276"/>
    </location>
</feature>
<dbReference type="AlphaFoldDB" id="A0A1G9BK80"/>
<feature type="transmembrane region" description="Helical" evidence="1">
    <location>
        <begin position="139"/>
        <end position="156"/>
    </location>
</feature>
<sequence length="290" mass="31150">MHPAVSVILFTTLSGAGFGLFAWLGTGRPPVTGWPAFWFYFMGYGLAVTGLFASAFHLANPKNAIKAFSQWRSSWLSREAVLSVATLLVIAPYAIGRIFYGENWAALGLAGSILSILTVFSTAMIYTQLRTVPRWNTPLTPLLFLAYAVTGGAILAGQSEAAIWLLLALGLIQLAHWMLGDSRFAAAGHDMGTATGLGRIGRVRLLEPPHSGGNYLLHEMVFRIGRRHAMKLRVLAFLGAVALPLAILLAFGAAPAATALAAAVHLLGTLASRWLFFAEARHVVGLYYGR</sequence>
<evidence type="ECO:0000313" key="2">
    <source>
        <dbReference type="EMBL" id="SDK39871.1"/>
    </source>
</evidence>
<name>A0A1G9BK80_9RHOB</name>